<comment type="caution">
    <text evidence="4">The sequence shown here is derived from an EMBL/GenBank/DDBJ whole genome shotgun (WGS) entry which is preliminary data.</text>
</comment>
<dbReference type="GO" id="GO:0016780">
    <property type="term" value="F:phosphotransferase activity, for other substituted phosphate groups"/>
    <property type="evidence" value="ECO:0007669"/>
    <property type="project" value="InterPro"/>
</dbReference>
<dbReference type="EMBL" id="QVEV01000014">
    <property type="protein sequence ID" value="RGC15380.1"/>
    <property type="molecule type" value="Genomic_DNA"/>
</dbReference>
<gene>
    <name evidence="4" type="ORF">DXA38_10990</name>
</gene>
<dbReference type="PROSITE" id="PS00379">
    <property type="entry name" value="CDP_ALCOHOL_P_TRANSF"/>
    <property type="match status" value="1"/>
</dbReference>
<evidence type="ECO:0000256" key="3">
    <source>
        <dbReference type="SAM" id="Phobius"/>
    </source>
</evidence>
<keyword evidence="1 2" id="KW-0808">Transferase</keyword>
<dbReference type="InterPro" id="IPR043130">
    <property type="entry name" value="CDP-OH_PTrfase_TM_dom"/>
</dbReference>
<feature type="transmembrane region" description="Helical" evidence="3">
    <location>
        <begin position="84"/>
        <end position="106"/>
    </location>
</feature>
<evidence type="ECO:0000313" key="5">
    <source>
        <dbReference type="Proteomes" id="UP000260025"/>
    </source>
</evidence>
<evidence type="ECO:0000313" key="4">
    <source>
        <dbReference type="EMBL" id="RGC15380.1"/>
    </source>
</evidence>
<keyword evidence="3" id="KW-0812">Transmembrane</keyword>
<dbReference type="GO" id="GO:0016020">
    <property type="term" value="C:membrane"/>
    <property type="evidence" value="ECO:0007669"/>
    <property type="project" value="InterPro"/>
</dbReference>
<feature type="transmembrane region" description="Helical" evidence="3">
    <location>
        <begin position="12"/>
        <end position="36"/>
    </location>
</feature>
<dbReference type="OrthoDB" id="9796672at2"/>
<proteinExistence type="inferred from homology"/>
<dbReference type="Gene3D" id="1.20.120.1760">
    <property type="match status" value="1"/>
</dbReference>
<feature type="transmembrane region" description="Helical" evidence="3">
    <location>
        <begin position="126"/>
        <end position="157"/>
    </location>
</feature>
<dbReference type="RefSeq" id="WP_117443236.1">
    <property type="nucleotide sequence ID" value="NZ_JAJFEN010000003.1"/>
</dbReference>
<evidence type="ECO:0000256" key="2">
    <source>
        <dbReference type="RuleBase" id="RU003750"/>
    </source>
</evidence>
<dbReference type="Pfam" id="PF01066">
    <property type="entry name" value="CDP-OH_P_transf"/>
    <property type="match status" value="1"/>
</dbReference>
<keyword evidence="3" id="KW-0472">Membrane</keyword>
<comment type="similarity">
    <text evidence="2">Belongs to the CDP-alcohol phosphatidyltransferase class-I family.</text>
</comment>
<name>A0A3E2VWW0_CLOIN</name>
<reference evidence="4 5" key="1">
    <citation type="submission" date="2018-08" db="EMBL/GenBank/DDBJ databases">
        <title>A genome reference for cultivated species of the human gut microbiota.</title>
        <authorList>
            <person name="Zou Y."/>
            <person name="Xue W."/>
            <person name="Luo G."/>
        </authorList>
    </citation>
    <scope>NUCLEOTIDE SEQUENCE [LARGE SCALE GENOMIC DNA]</scope>
    <source>
        <strain evidence="4 5">OF01-2LB</strain>
    </source>
</reference>
<evidence type="ECO:0000256" key="1">
    <source>
        <dbReference type="ARBA" id="ARBA00022679"/>
    </source>
</evidence>
<keyword evidence="3" id="KW-1133">Transmembrane helix</keyword>
<sequence>MKQIPNILSAVRIALSFLLLALTKDTALFLIVYLIIGISDILDGWLARSLHVQSELGAHLDSIGDLAFYCISLYIVFFQMHLKIMNLISMLVLCVFVLKLAALLLTRWKHHLWASMHTIGNKLTGLLLFLLVPLCVLTKSLPLIPVALVIVCSYLATFEEMLLILSRNTYDINTKSLLKK</sequence>
<organism evidence="4 5">
    <name type="scientific">Clostridium innocuum</name>
    <dbReference type="NCBI Taxonomy" id="1522"/>
    <lineage>
        <taxon>Bacteria</taxon>
        <taxon>Bacillati</taxon>
        <taxon>Bacillota</taxon>
        <taxon>Clostridia</taxon>
        <taxon>Eubacteriales</taxon>
        <taxon>Clostridiaceae</taxon>
        <taxon>Clostridium</taxon>
    </lineage>
</organism>
<dbReference type="GO" id="GO:0008654">
    <property type="term" value="P:phospholipid biosynthetic process"/>
    <property type="evidence" value="ECO:0007669"/>
    <property type="project" value="InterPro"/>
</dbReference>
<dbReference type="InterPro" id="IPR000462">
    <property type="entry name" value="CDP-OH_P_trans"/>
</dbReference>
<dbReference type="AlphaFoldDB" id="A0A3E2VWW0"/>
<dbReference type="InterPro" id="IPR048254">
    <property type="entry name" value="CDP_ALCOHOL_P_TRANSF_CS"/>
</dbReference>
<protein>
    <submittedName>
        <fullName evidence="4">CDP-alcohol phosphatidyltransferase family protein</fullName>
    </submittedName>
</protein>
<dbReference type="Proteomes" id="UP000260025">
    <property type="component" value="Unassembled WGS sequence"/>
</dbReference>
<accession>A0A3E2VWW0</accession>